<dbReference type="EMBL" id="JBBHJY010000009">
    <property type="protein sequence ID" value="MEJ6011515.1"/>
    <property type="molecule type" value="Genomic_DNA"/>
</dbReference>
<accession>A0ABU8SCA0</accession>
<proteinExistence type="predicted"/>
<keyword evidence="2" id="KW-1185">Reference proteome</keyword>
<dbReference type="Proteomes" id="UP001379235">
    <property type="component" value="Unassembled WGS sequence"/>
</dbReference>
<name>A0ABU8SCA0_9SPHN</name>
<reference evidence="1 2" key="1">
    <citation type="submission" date="2024-03" db="EMBL/GenBank/DDBJ databases">
        <authorList>
            <person name="Jo J.-H."/>
        </authorList>
    </citation>
    <scope>NUCLEOTIDE SEQUENCE [LARGE SCALE GENOMIC DNA]</scope>
    <source>
        <strain evidence="1 2">AS3R-12</strain>
    </source>
</reference>
<protein>
    <submittedName>
        <fullName evidence="1">Uncharacterized protein</fullName>
    </submittedName>
</protein>
<evidence type="ECO:0000313" key="2">
    <source>
        <dbReference type="Proteomes" id="UP001379235"/>
    </source>
</evidence>
<evidence type="ECO:0000313" key="1">
    <source>
        <dbReference type="EMBL" id="MEJ6011515.1"/>
    </source>
</evidence>
<sequence length="141" mass="15185">MYFADEVSPADRSGWHQRSLAALASSDLLFLDPDNGFEVASMSRRATPKYALFSEAQEHFAAGKMVVAIQFARQCDPIARAQSIRSELEDRCGPIAKLPVIRGRVAPNILFFTLAPPSGSNAVSEALNAFAGKCGKAELIA</sequence>
<dbReference type="RefSeq" id="WP_339968846.1">
    <property type="nucleotide sequence ID" value="NZ_JBBHJY010000009.1"/>
</dbReference>
<comment type="caution">
    <text evidence="1">The sequence shown here is derived from an EMBL/GenBank/DDBJ whole genome shotgun (WGS) entry which is preliminary data.</text>
</comment>
<organism evidence="1 2">
    <name type="scientific">Novosphingobium aquae</name>
    <dbReference type="NCBI Taxonomy" id="3133435"/>
    <lineage>
        <taxon>Bacteria</taxon>
        <taxon>Pseudomonadati</taxon>
        <taxon>Pseudomonadota</taxon>
        <taxon>Alphaproteobacteria</taxon>
        <taxon>Sphingomonadales</taxon>
        <taxon>Sphingomonadaceae</taxon>
        <taxon>Novosphingobium</taxon>
    </lineage>
</organism>
<gene>
    <name evidence="1" type="ORF">WG900_16500</name>
</gene>